<protein>
    <submittedName>
        <fullName evidence="2">Uncharacterized protein</fullName>
    </submittedName>
</protein>
<feature type="region of interest" description="Disordered" evidence="1">
    <location>
        <begin position="57"/>
        <end position="88"/>
    </location>
</feature>
<proteinExistence type="predicted"/>
<accession>A0A7C9APY7</accession>
<evidence type="ECO:0000313" key="2">
    <source>
        <dbReference type="EMBL" id="MBA4672150.1"/>
    </source>
</evidence>
<evidence type="ECO:0000256" key="1">
    <source>
        <dbReference type="SAM" id="MobiDB-lite"/>
    </source>
</evidence>
<dbReference type="AlphaFoldDB" id="A0A7C9APY7"/>
<reference evidence="2" key="2">
    <citation type="submission" date="2020-07" db="EMBL/GenBank/DDBJ databases">
        <authorList>
            <person name="Vera ALvarez R."/>
            <person name="Arias-Moreno D.M."/>
            <person name="Jimenez-Jacinto V."/>
            <person name="Jimenez-Bremont J.F."/>
            <person name="Swaminathan K."/>
            <person name="Moose S.P."/>
            <person name="Guerrero-Gonzalez M.L."/>
            <person name="Marino-Ramirez L."/>
            <person name="Landsman D."/>
            <person name="Rodriguez-Kessler M."/>
            <person name="Delgado-Sanchez P."/>
        </authorList>
    </citation>
    <scope>NUCLEOTIDE SEQUENCE</scope>
    <source>
        <tissue evidence="2">Cladode</tissue>
    </source>
</reference>
<sequence length="112" mass="12627">MYRKAQHSNLSPAPLQPHRAVRRACSWGRKPNNPKTLSCSWGTSPPTGLIDELHDRHMDTGGEPECTPRSQTVTTPLEGGAQPALSTREPEYSFSHRCCSCRCTPRSRRRIW</sequence>
<dbReference type="EMBL" id="GISG01254057">
    <property type="protein sequence ID" value="MBA4672150.1"/>
    <property type="molecule type" value="Transcribed_RNA"/>
</dbReference>
<reference evidence="2" key="1">
    <citation type="journal article" date="2013" name="J. Plant Res.">
        <title>Effect of fungi and light on seed germination of three Opuntia species from semiarid lands of central Mexico.</title>
        <authorList>
            <person name="Delgado-Sanchez P."/>
            <person name="Jimenez-Bremont J.F."/>
            <person name="Guerrero-Gonzalez Mde L."/>
            <person name="Flores J."/>
        </authorList>
    </citation>
    <scope>NUCLEOTIDE SEQUENCE</scope>
    <source>
        <tissue evidence="2">Cladode</tissue>
    </source>
</reference>
<organism evidence="2">
    <name type="scientific">Opuntia streptacantha</name>
    <name type="common">Prickly pear cactus</name>
    <name type="synonym">Opuntia cardona</name>
    <dbReference type="NCBI Taxonomy" id="393608"/>
    <lineage>
        <taxon>Eukaryota</taxon>
        <taxon>Viridiplantae</taxon>
        <taxon>Streptophyta</taxon>
        <taxon>Embryophyta</taxon>
        <taxon>Tracheophyta</taxon>
        <taxon>Spermatophyta</taxon>
        <taxon>Magnoliopsida</taxon>
        <taxon>eudicotyledons</taxon>
        <taxon>Gunneridae</taxon>
        <taxon>Pentapetalae</taxon>
        <taxon>Caryophyllales</taxon>
        <taxon>Cactineae</taxon>
        <taxon>Cactaceae</taxon>
        <taxon>Opuntioideae</taxon>
        <taxon>Opuntia</taxon>
    </lineage>
</organism>
<name>A0A7C9APY7_OPUST</name>
<feature type="region of interest" description="Disordered" evidence="1">
    <location>
        <begin position="1"/>
        <end position="20"/>
    </location>
</feature>